<protein>
    <submittedName>
        <fullName evidence="3">ABC transporter permease</fullName>
    </submittedName>
</protein>
<accession>A0A941CR88</accession>
<keyword evidence="1" id="KW-1133">Transmembrane helix</keyword>
<dbReference type="EMBL" id="JAGSCS010000006">
    <property type="protein sequence ID" value="MBR0575883.1"/>
    <property type="molecule type" value="Genomic_DNA"/>
</dbReference>
<reference evidence="3" key="1">
    <citation type="submission" date="2021-04" db="EMBL/GenBank/DDBJ databases">
        <title>Proteiniclasticum sedimins sp. nov., an obligate anaerobic bacterium isolated from anaerobic sludge.</title>
        <authorList>
            <person name="Liu J."/>
        </authorList>
    </citation>
    <scope>NUCLEOTIDE SEQUENCE</scope>
    <source>
        <strain evidence="3">BAD-10</strain>
    </source>
</reference>
<keyword evidence="1" id="KW-0472">Membrane</keyword>
<feature type="transmembrane region" description="Helical" evidence="1">
    <location>
        <begin position="151"/>
        <end position="176"/>
    </location>
</feature>
<sequence>MIKTNETNRNTNWIAFKTMVKRDLVIQVRNKWEFVFRVAMLPFVLILLYGYILPRVGIVSPDFPNQMFPGMVGMSILVTGIHGTAVPLTMDFNMSREIEDRLQAPVNVRVVAFAKMFVGVLESWIGGLIVLPVSLLFMGSSLDLTITPQSMLMLIPILVIAAISSATLGLLVGTIIKPSQIAAMFPGFLMPMVFTGAIFFSWNALSATPIIQKLVLINPLLYVNEALRTVLTPEITHMPLVYSISGILISILIMGYFGAKRFIRMAKGK</sequence>
<dbReference type="PANTHER" id="PTHR43332:SF2">
    <property type="entry name" value="INNER MEMBRANE TRANSPORT PERMEASE YADH"/>
    <property type="match status" value="1"/>
</dbReference>
<keyword evidence="4" id="KW-1185">Reference proteome</keyword>
<evidence type="ECO:0000313" key="3">
    <source>
        <dbReference type="EMBL" id="MBR0575883.1"/>
    </source>
</evidence>
<comment type="caution">
    <text evidence="3">The sequence shown here is derived from an EMBL/GenBank/DDBJ whole genome shotgun (WGS) entry which is preliminary data.</text>
</comment>
<organism evidence="3 4">
    <name type="scientific">Proteiniclasticum sediminis</name>
    <dbReference type="NCBI Taxonomy" id="2804028"/>
    <lineage>
        <taxon>Bacteria</taxon>
        <taxon>Bacillati</taxon>
        <taxon>Bacillota</taxon>
        <taxon>Clostridia</taxon>
        <taxon>Eubacteriales</taxon>
        <taxon>Clostridiaceae</taxon>
        <taxon>Proteiniclasticum</taxon>
    </lineage>
</organism>
<feature type="transmembrane region" description="Helical" evidence="1">
    <location>
        <begin position="72"/>
        <end position="90"/>
    </location>
</feature>
<feature type="transmembrane region" description="Helical" evidence="1">
    <location>
        <begin position="110"/>
        <end position="131"/>
    </location>
</feature>
<evidence type="ECO:0000259" key="2">
    <source>
        <dbReference type="PROSITE" id="PS51012"/>
    </source>
</evidence>
<feature type="transmembrane region" description="Helical" evidence="1">
    <location>
        <begin position="34"/>
        <end position="52"/>
    </location>
</feature>
<keyword evidence="1" id="KW-0812">Transmembrane</keyword>
<feature type="transmembrane region" description="Helical" evidence="1">
    <location>
        <begin position="240"/>
        <end position="259"/>
    </location>
</feature>
<dbReference type="PANTHER" id="PTHR43332">
    <property type="entry name" value="INNER MEMBRANE TRANSPORT PERMEASE YADH-RELATED"/>
    <property type="match status" value="1"/>
</dbReference>
<feature type="domain" description="ABC transmembrane type-2" evidence="2">
    <location>
        <begin position="33"/>
        <end position="265"/>
    </location>
</feature>
<proteinExistence type="predicted"/>
<dbReference type="AlphaFoldDB" id="A0A941CR88"/>
<gene>
    <name evidence="3" type="ORF">KCG48_05950</name>
</gene>
<dbReference type="InterPro" id="IPR052522">
    <property type="entry name" value="ABC-2_transport_permease"/>
</dbReference>
<dbReference type="GO" id="GO:0005886">
    <property type="term" value="C:plasma membrane"/>
    <property type="evidence" value="ECO:0007669"/>
    <property type="project" value="TreeGrafter"/>
</dbReference>
<dbReference type="InterPro" id="IPR047817">
    <property type="entry name" value="ABC2_TM_bact-type"/>
</dbReference>
<evidence type="ECO:0000313" key="4">
    <source>
        <dbReference type="Proteomes" id="UP000675379"/>
    </source>
</evidence>
<feature type="transmembrane region" description="Helical" evidence="1">
    <location>
        <begin position="188"/>
        <end position="211"/>
    </location>
</feature>
<dbReference type="RefSeq" id="WP_211800555.1">
    <property type="nucleotide sequence ID" value="NZ_JAGSCS010000006.1"/>
</dbReference>
<dbReference type="PROSITE" id="PS51012">
    <property type="entry name" value="ABC_TM2"/>
    <property type="match status" value="1"/>
</dbReference>
<evidence type="ECO:0000256" key="1">
    <source>
        <dbReference type="SAM" id="Phobius"/>
    </source>
</evidence>
<name>A0A941CR88_9CLOT</name>
<dbReference type="Proteomes" id="UP000675379">
    <property type="component" value="Unassembled WGS sequence"/>
</dbReference>